<dbReference type="SUPFAM" id="SSF64307">
    <property type="entry name" value="SirA-like"/>
    <property type="match status" value="1"/>
</dbReference>
<name>A0A364NN54_9GAMM</name>
<gene>
    <name evidence="3" type="ORF">DN062_06735</name>
</gene>
<keyword evidence="4" id="KW-1185">Reference proteome</keyword>
<accession>A0A364NN54</accession>
<dbReference type="PROSITE" id="PS01148">
    <property type="entry name" value="UPF0033"/>
    <property type="match status" value="1"/>
</dbReference>
<dbReference type="GO" id="GO:0016740">
    <property type="term" value="F:transferase activity"/>
    <property type="evidence" value="ECO:0007669"/>
    <property type="project" value="UniProtKB-KW"/>
</dbReference>
<dbReference type="PANTHER" id="PTHR33279:SF2">
    <property type="entry name" value="SULFUR CARRIER PROTEIN TUSA"/>
    <property type="match status" value="1"/>
</dbReference>
<dbReference type="InterPro" id="IPR036868">
    <property type="entry name" value="TusA-like_sf"/>
</dbReference>
<dbReference type="Gene3D" id="3.30.110.40">
    <property type="entry name" value="TusA-like domain"/>
    <property type="match status" value="1"/>
</dbReference>
<comment type="similarity">
    <text evidence="1">Belongs to the sulfur carrier protein TusA family.</text>
</comment>
<evidence type="ECO:0000259" key="2">
    <source>
        <dbReference type="PROSITE" id="PS01148"/>
    </source>
</evidence>
<evidence type="ECO:0000313" key="4">
    <source>
        <dbReference type="Proteomes" id="UP000250744"/>
    </source>
</evidence>
<evidence type="ECO:0000313" key="3">
    <source>
        <dbReference type="EMBL" id="RAU18464.1"/>
    </source>
</evidence>
<keyword evidence="3" id="KW-0808">Transferase</keyword>
<dbReference type="CDD" id="cd00291">
    <property type="entry name" value="SirA_YedF_YeeD"/>
    <property type="match status" value="1"/>
</dbReference>
<comment type="caution">
    <text evidence="3">The sequence shown here is derived from an EMBL/GenBank/DDBJ whole genome shotgun (WGS) entry which is preliminary data.</text>
</comment>
<dbReference type="RefSeq" id="WP_036509769.1">
    <property type="nucleotide sequence ID" value="NZ_QKRX01000004.1"/>
</dbReference>
<dbReference type="Pfam" id="PF01206">
    <property type="entry name" value="TusA"/>
    <property type="match status" value="1"/>
</dbReference>
<organism evidence="3 4">
    <name type="scientific">Nitrincola tibetensis</name>
    <dbReference type="NCBI Taxonomy" id="2219697"/>
    <lineage>
        <taxon>Bacteria</taxon>
        <taxon>Pseudomonadati</taxon>
        <taxon>Pseudomonadota</taxon>
        <taxon>Gammaproteobacteria</taxon>
        <taxon>Oceanospirillales</taxon>
        <taxon>Oceanospirillaceae</taxon>
        <taxon>Nitrincola</taxon>
    </lineage>
</organism>
<reference evidence="3 4" key="1">
    <citation type="submission" date="2018-06" db="EMBL/GenBank/DDBJ databases">
        <title>Nitrincola tibetense sp. nov., isolated from Lake XuguoCo on Tibetan Plateau.</title>
        <authorList>
            <person name="Xing P."/>
        </authorList>
    </citation>
    <scope>NUCLEOTIDE SEQUENCE [LARGE SCALE GENOMIC DNA]</scope>
    <source>
        <strain evidence="4">xg18</strain>
    </source>
</reference>
<feature type="domain" description="UPF0033" evidence="2">
    <location>
        <begin position="10"/>
        <end position="34"/>
    </location>
</feature>
<dbReference type="Proteomes" id="UP000250744">
    <property type="component" value="Unassembled WGS sequence"/>
</dbReference>
<dbReference type="AlphaFoldDB" id="A0A364NN54"/>
<dbReference type="InterPro" id="IPR001455">
    <property type="entry name" value="TusA-like"/>
</dbReference>
<proteinExistence type="inferred from homology"/>
<evidence type="ECO:0000256" key="1">
    <source>
        <dbReference type="ARBA" id="ARBA00008984"/>
    </source>
</evidence>
<dbReference type="EMBL" id="QKRX01000004">
    <property type="protein sequence ID" value="RAU18464.1"/>
    <property type="molecule type" value="Genomic_DNA"/>
</dbReference>
<dbReference type="PANTHER" id="PTHR33279">
    <property type="entry name" value="SULFUR CARRIER PROTEIN YEDF-RELATED"/>
    <property type="match status" value="1"/>
</dbReference>
<dbReference type="OrthoDB" id="9797551at2"/>
<sequence>MHQHTIDQRLDTSGLHCPLPLLKAKQALNKMLAGQVLEVIATDSGSVRDFDVYVQQSDHSMLETFTQEGTYVYIIRRG</sequence>
<protein>
    <submittedName>
        <fullName evidence="3">Sulfurtransferase TusA family protein</fullName>
    </submittedName>
</protein>